<accession>A0ACA9SU64</accession>
<gene>
    <name evidence="1" type="ORF">RPERSI_LOCUS35203</name>
</gene>
<evidence type="ECO:0000313" key="1">
    <source>
        <dbReference type="EMBL" id="CAG8848599.1"/>
    </source>
</evidence>
<feature type="non-terminal residue" evidence="1">
    <location>
        <position position="144"/>
    </location>
</feature>
<feature type="non-terminal residue" evidence="1">
    <location>
        <position position="1"/>
    </location>
</feature>
<dbReference type="Proteomes" id="UP000789920">
    <property type="component" value="Unassembled WGS sequence"/>
</dbReference>
<sequence length="144" mass="16946">AYEVLGDEIKRKKYDLCFLNGEEGEYLNRKKLVKLKQSGELVDKDFRKSIELILQDELKINNLIWEDLNEFGAKVELMKIEEFCQEVLSDEMSQYEAIQITKKYVKIIDEVCVVLNEAKRIKGKYREKSAAVKMVEEKYLAEEP</sequence>
<evidence type="ECO:0000313" key="2">
    <source>
        <dbReference type="Proteomes" id="UP000789920"/>
    </source>
</evidence>
<name>A0ACA9SU64_9GLOM</name>
<dbReference type="EMBL" id="CAJVQC010161523">
    <property type="protein sequence ID" value="CAG8848599.1"/>
    <property type="molecule type" value="Genomic_DNA"/>
</dbReference>
<reference evidence="1" key="1">
    <citation type="submission" date="2021-06" db="EMBL/GenBank/DDBJ databases">
        <authorList>
            <person name="Kallberg Y."/>
            <person name="Tangrot J."/>
            <person name="Rosling A."/>
        </authorList>
    </citation>
    <scope>NUCLEOTIDE SEQUENCE</scope>
    <source>
        <strain evidence="1">MA461A</strain>
    </source>
</reference>
<keyword evidence="2" id="KW-1185">Reference proteome</keyword>
<comment type="caution">
    <text evidence="1">The sequence shown here is derived from an EMBL/GenBank/DDBJ whole genome shotgun (WGS) entry which is preliminary data.</text>
</comment>
<proteinExistence type="predicted"/>
<organism evidence="1 2">
    <name type="scientific">Racocetra persica</name>
    <dbReference type="NCBI Taxonomy" id="160502"/>
    <lineage>
        <taxon>Eukaryota</taxon>
        <taxon>Fungi</taxon>
        <taxon>Fungi incertae sedis</taxon>
        <taxon>Mucoromycota</taxon>
        <taxon>Glomeromycotina</taxon>
        <taxon>Glomeromycetes</taxon>
        <taxon>Diversisporales</taxon>
        <taxon>Gigasporaceae</taxon>
        <taxon>Racocetra</taxon>
    </lineage>
</organism>
<protein>
    <submittedName>
        <fullName evidence="1">4522_t:CDS:1</fullName>
    </submittedName>
</protein>